<evidence type="ECO:0000313" key="2">
    <source>
        <dbReference type="Proteomes" id="UP000190890"/>
    </source>
</evidence>
<organism evidence="1 2">
    <name type="scientific">Clostridium puniceum</name>
    <dbReference type="NCBI Taxonomy" id="29367"/>
    <lineage>
        <taxon>Bacteria</taxon>
        <taxon>Bacillati</taxon>
        <taxon>Bacillota</taxon>
        <taxon>Clostridia</taxon>
        <taxon>Eubacteriales</taxon>
        <taxon>Clostridiaceae</taxon>
        <taxon>Clostridium</taxon>
    </lineage>
</organism>
<dbReference type="InterPro" id="IPR018989">
    <property type="entry name" value="DUF2001"/>
</dbReference>
<dbReference type="Proteomes" id="UP000190890">
    <property type="component" value="Unassembled WGS sequence"/>
</dbReference>
<comment type="caution">
    <text evidence="1">The sequence shown here is derived from an EMBL/GenBank/DDBJ whole genome shotgun (WGS) entry which is preliminary data.</text>
</comment>
<accession>A0A1S8TWL0</accession>
<dbReference type="InterPro" id="IPR038628">
    <property type="entry name" value="XkdM-like_sf"/>
</dbReference>
<dbReference type="EMBL" id="LZZM01000029">
    <property type="protein sequence ID" value="OOM82126.1"/>
    <property type="molecule type" value="Genomic_DNA"/>
</dbReference>
<dbReference type="Pfam" id="PF09393">
    <property type="entry name" value="DUF2001"/>
    <property type="match status" value="1"/>
</dbReference>
<dbReference type="OrthoDB" id="1906859at2"/>
<dbReference type="Gene3D" id="2.30.110.40">
    <property type="entry name" value="Phage tail tube protein"/>
    <property type="match status" value="1"/>
</dbReference>
<sequence>MIFKTINPNKILLSNQGYMKINDIEVAELKNLEIKLIPEMREIVILNSVSKGKMITSINGSITFELNKIYGRFKPTMLECARYGQLFYFILDATVKAPKKPNHKNREEETIFIGNCWLEGDMPLFALKSETDFLTEKYQAGFEIESASYEEIIDDNYAQEHGDWESNGFSYI</sequence>
<gene>
    <name evidence="1" type="ORF">CLPUN_05050</name>
</gene>
<dbReference type="STRING" id="29367.CLPUN_05050"/>
<evidence type="ECO:0000313" key="1">
    <source>
        <dbReference type="EMBL" id="OOM82126.1"/>
    </source>
</evidence>
<protein>
    <submittedName>
        <fullName evidence="1">Uncharacterized protein</fullName>
    </submittedName>
</protein>
<dbReference type="RefSeq" id="WP_077845805.1">
    <property type="nucleotide sequence ID" value="NZ_LZZM01000029.1"/>
</dbReference>
<dbReference type="SUPFAM" id="SSF69279">
    <property type="entry name" value="Phage tail proteins"/>
    <property type="match status" value="1"/>
</dbReference>
<proteinExistence type="predicted"/>
<dbReference type="AlphaFoldDB" id="A0A1S8TWL0"/>
<reference evidence="1 2" key="1">
    <citation type="submission" date="2016-05" db="EMBL/GenBank/DDBJ databases">
        <title>Microbial solvent formation.</title>
        <authorList>
            <person name="Poehlein A."/>
            <person name="Montoya Solano J.D."/>
            <person name="Flitsch S."/>
            <person name="Krabben P."/>
            <person name="Duerre P."/>
            <person name="Daniel R."/>
        </authorList>
    </citation>
    <scope>NUCLEOTIDE SEQUENCE [LARGE SCALE GENOMIC DNA]</scope>
    <source>
        <strain evidence="1 2">DSM 2619</strain>
    </source>
</reference>
<name>A0A1S8TWL0_9CLOT</name>
<keyword evidence="2" id="KW-1185">Reference proteome</keyword>